<name>A0ABT8VI73_9BACL</name>
<keyword evidence="3" id="KW-1185">Reference proteome</keyword>
<dbReference type="RefSeq" id="WP_302880899.1">
    <property type="nucleotide sequence ID" value="NZ_JAUMKJ010000044.1"/>
</dbReference>
<feature type="transmembrane region" description="Helical" evidence="1">
    <location>
        <begin position="62"/>
        <end position="83"/>
    </location>
</feature>
<keyword evidence="1" id="KW-0812">Transmembrane</keyword>
<dbReference type="InterPro" id="IPR010773">
    <property type="entry name" value="Mycophage_PG1_Gp7"/>
</dbReference>
<keyword evidence="1" id="KW-0472">Membrane</keyword>
<dbReference type="EMBL" id="JAUMKJ010000044">
    <property type="protein sequence ID" value="MDO3680688.1"/>
    <property type="molecule type" value="Genomic_DNA"/>
</dbReference>
<comment type="caution">
    <text evidence="2">The sequence shown here is derived from an EMBL/GenBank/DDBJ whole genome shotgun (WGS) entry which is preliminary data.</text>
</comment>
<proteinExistence type="predicted"/>
<reference evidence="2" key="1">
    <citation type="submission" date="2023-07" db="EMBL/GenBank/DDBJ databases">
        <authorList>
            <person name="Aktuganov G."/>
            <person name="Boyko T."/>
            <person name="Delegan Y."/>
            <person name="Galimzianova N."/>
            <person name="Gilvanova E."/>
            <person name="Korobov V."/>
            <person name="Kuzmina L."/>
            <person name="Melentiev A."/>
            <person name="Milman P."/>
            <person name="Ryabova A."/>
            <person name="Stupak E."/>
            <person name="Yasakov T."/>
            <person name="Zharikova N."/>
            <person name="Zhurenko E."/>
        </authorList>
    </citation>
    <scope>NUCLEOTIDE SEQUENCE</scope>
    <source>
        <strain evidence="2">IB-739</strain>
    </source>
</reference>
<protein>
    <submittedName>
        <fullName evidence="2">DUF1360 domain-containing protein</fullName>
    </submittedName>
</protein>
<accession>A0ABT8VI73</accession>
<sequence>MEHVTILDFIVFCLAAYRITHFLVFDKVFEPVRRYFVVRDFAGPLPTFTLQGGCIRRFIGKVLVCHWCAGVWTAGALAFGLWAVDSITWVYTALAASAVLSLIETCWTKAVGFPEMIERREP</sequence>
<evidence type="ECO:0000256" key="1">
    <source>
        <dbReference type="SAM" id="Phobius"/>
    </source>
</evidence>
<organism evidence="2 3">
    <name type="scientific">Paenibacillus ehimensis</name>
    <dbReference type="NCBI Taxonomy" id="79264"/>
    <lineage>
        <taxon>Bacteria</taxon>
        <taxon>Bacillati</taxon>
        <taxon>Bacillota</taxon>
        <taxon>Bacilli</taxon>
        <taxon>Bacillales</taxon>
        <taxon>Paenibacillaceae</taxon>
        <taxon>Paenibacillus</taxon>
    </lineage>
</organism>
<evidence type="ECO:0000313" key="3">
    <source>
        <dbReference type="Proteomes" id="UP001168883"/>
    </source>
</evidence>
<evidence type="ECO:0000313" key="2">
    <source>
        <dbReference type="EMBL" id="MDO3680688.1"/>
    </source>
</evidence>
<dbReference type="Pfam" id="PF07098">
    <property type="entry name" value="DUF1360"/>
    <property type="match status" value="1"/>
</dbReference>
<gene>
    <name evidence="2" type="ORF">Q3C12_27120</name>
</gene>
<feature type="transmembrane region" description="Helical" evidence="1">
    <location>
        <begin position="6"/>
        <end position="25"/>
    </location>
</feature>
<feature type="transmembrane region" description="Helical" evidence="1">
    <location>
        <begin position="89"/>
        <end position="110"/>
    </location>
</feature>
<dbReference type="Proteomes" id="UP001168883">
    <property type="component" value="Unassembled WGS sequence"/>
</dbReference>
<keyword evidence="1" id="KW-1133">Transmembrane helix</keyword>